<name>A0A1G2DG89_9BACT</name>
<protein>
    <submittedName>
        <fullName evidence="2">Uncharacterized protein</fullName>
    </submittedName>
</protein>
<dbReference type="Proteomes" id="UP000178636">
    <property type="component" value="Unassembled WGS sequence"/>
</dbReference>
<sequence>MSEREPSFVMNQSEMERAERHGLSPRELELRELKDDFIHHFAPNAQEAARKRFAGESLSNEDQSLFDRARNKWWFDKYGFPHARVQERVEVLTRKYMVSEDLTRRRDLQRGLFEAVRKKNVARVNELRGLYEKEFPEQMEGVVALLDFPSYLSLQKKVGHFSFNTRTPEGREERKEAIQSLTQYHFLLSHFVEQNSDDKAFLEDFWYTIEQLGVTADNLRQAQITRSGIVSQVAAYKIFKQLGQHPQLSHPREDAFEAIDMWSDADTAIQVKTGKRGSDELIVATDTIAFPGVESKVGDAVTHVNTDLMRDIARFTTKSAAYGEKIGKKIRGYYAVIPKQTFDHVTGEPSEEIVERFRERLGIAQTTHHDGA</sequence>
<dbReference type="EMBL" id="MHLO01000016">
    <property type="protein sequence ID" value="OGZ12677.1"/>
    <property type="molecule type" value="Genomic_DNA"/>
</dbReference>
<evidence type="ECO:0000313" key="3">
    <source>
        <dbReference type="Proteomes" id="UP000178636"/>
    </source>
</evidence>
<comment type="caution">
    <text evidence="2">The sequence shown here is derived from an EMBL/GenBank/DDBJ whole genome shotgun (WGS) entry which is preliminary data.</text>
</comment>
<gene>
    <name evidence="2" type="ORF">A3C93_06240</name>
</gene>
<feature type="region of interest" description="Disordered" evidence="1">
    <location>
        <begin position="1"/>
        <end position="23"/>
    </location>
</feature>
<dbReference type="STRING" id="1798664.A3C93_06240"/>
<evidence type="ECO:0000313" key="2">
    <source>
        <dbReference type="EMBL" id="OGZ12677.1"/>
    </source>
</evidence>
<evidence type="ECO:0000256" key="1">
    <source>
        <dbReference type="SAM" id="MobiDB-lite"/>
    </source>
</evidence>
<reference evidence="2 3" key="1">
    <citation type="journal article" date="2016" name="Nat. Commun.">
        <title>Thousands of microbial genomes shed light on interconnected biogeochemical processes in an aquifer system.</title>
        <authorList>
            <person name="Anantharaman K."/>
            <person name="Brown C.T."/>
            <person name="Hug L.A."/>
            <person name="Sharon I."/>
            <person name="Castelle C.J."/>
            <person name="Probst A.J."/>
            <person name="Thomas B.C."/>
            <person name="Singh A."/>
            <person name="Wilkins M.J."/>
            <person name="Karaoz U."/>
            <person name="Brodie E.L."/>
            <person name="Williams K.H."/>
            <person name="Hubbard S.S."/>
            <person name="Banfield J.F."/>
        </authorList>
    </citation>
    <scope>NUCLEOTIDE SEQUENCE [LARGE SCALE GENOMIC DNA]</scope>
</reference>
<proteinExistence type="predicted"/>
<feature type="compositionally biased region" description="Basic and acidic residues" evidence="1">
    <location>
        <begin position="14"/>
        <end position="23"/>
    </location>
</feature>
<accession>A0A1G2DG89</accession>
<organism evidence="2 3">
    <name type="scientific">Candidatus Lloydbacteria bacterium RIFCSPHIGHO2_02_FULL_54_17</name>
    <dbReference type="NCBI Taxonomy" id="1798664"/>
    <lineage>
        <taxon>Bacteria</taxon>
        <taxon>Candidatus Lloydiibacteriota</taxon>
    </lineage>
</organism>
<dbReference type="AlphaFoldDB" id="A0A1G2DG89"/>